<dbReference type="Gene3D" id="3.40.50.720">
    <property type="entry name" value="NAD(P)-binding Rossmann-like Domain"/>
    <property type="match status" value="2"/>
</dbReference>
<dbReference type="SUPFAM" id="SSF51735">
    <property type="entry name" value="NAD(P)-binding Rossmann-fold domains"/>
    <property type="match status" value="2"/>
</dbReference>
<organism evidence="3 4">
    <name type="scientific">Natrinema hispanicum</name>
    <dbReference type="NCBI Taxonomy" id="392421"/>
    <lineage>
        <taxon>Archaea</taxon>
        <taxon>Methanobacteriati</taxon>
        <taxon>Methanobacteriota</taxon>
        <taxon>Stenosarchaea group</taxon>
        <taxon>Halobacteria</taxon>
        <taxon>Halobacteriales</taxon>
        <taxon>Natrialbaceae</taxon>
        <taxon>Natrinema</taxon>
    </lineage>
</organism>
<dbReference type="InterPro" id="IPR036291">
    <property type="entry name" value="NAD(P)-bd_dom_sf"/>
</dbReference>
<name>A0A482YDY0_9EURY</name>
<dbReference type="InterPro" id="IPR001509">
    <property type="entry name" value="Epimerase_deHydtase"/>
</dbReference>
<dbReference type="EMBL" id="SHMP01000004">
    <property type="protein sequence ID" value="RZV10891.1"/>
    <property type="molecule type" value="Genomic_DNA"/>
</dbReference>
<gene>
    <name evidence="3" type="ORF">BDK88_2097</name>
</gene>
<evidence type="ECO:0000313" key="4">
    <source>
        <dbReference type="Proteomes" id="UP000291097"/>
    </source>
</evidence>
<proteinExistence type="inferred from homology"/>
<dbReference type="Pfam" id="PF01370">
    <property type="entry name" value="Epimerase"/>
    <property type="match status" value="2"/>
</dbReference>
<comment type="caution">
    <text evidence="3">The sequence shown here is derived from an EMBL/GenBank/DDBJ whole genome shotgun (WGS) entry which is preliminary data.</text>
</comment>
<comment type="similarity">
    <text evidence="1">Belongs to the NAD(P)-dependent epimerase/dehydratase family.</text>
</comment>
<feature type="domain" description="NAD-dependent epimerase/dehydratase" evidence="2">
    <location>
        <begin position="327"/>
        <end position="551"/>
    </location>
</feature>
<evidence type="ECO:0000259" key="2">
    <source>
        <dbReference type="Pfam" id="PF01370"/>
    </source>
</evidence>
<evidence type="ECO:0000313" key="3">
    <source>
        <dbReference type="EMBL" id="RZV10891.1"/>
    </source>
</evidence>
<dbReference type="PANTHER" id="PTHR43000">
    <property type="entry name" value="DTDP-D-GLUCOSE 4,6-DEHYDRATASE-RELATED"/>
    <property type="match status" value="1"/>
</dbReference>
<sequence length="646" mass="71679">MLSSPCCRPTRESAKVTVLDSLAAGSPANLMAAQFDGNLEFIRGDIRNYGDVETAMRSVDRVIHLAAITGAESTHDRVEETRAVNLEGSRNVFNAARKVDVDRVVFASSCNNYGRAASTNLDEATEPDPLNPYAETKYEAETLLKEYVDKGAFTGTALRMSTNYGYSPGIRFNLVVNHFVFRALTNRPLTVYGDGSNWRPFIHVRDAARAYYQAACEPDAWSEHVYNVGSNDQNYRIETIAEIVRDELDTGLELTYLEDQNPGPSYHVNFDRLATTGFEPQWTLRDGVRDLATRFTAESQFGEAMDTAERQPLTPIRTMTTDDELTIAVTGAAGYIGSRVVDRLQATHPDWSITAIDNFYRGTVREIGDVTVEHVDIRDDKRLEEALDGADIVMHLAALSGVDDCETNPDLTHEVNVNATNTIAWFCRKQGAGLIFPASMAIIGDPQSFPITTEHPRDPLNWYGRSKVLGEQAIETLADGAFPAHIYLKSNLYGEHQVGSQTVSKGTVINFFVNRAVAGEPLTVYEPGTQSRNFVHVKDIARAYVRSAERLQGQLEQGDTGVDKYALATDEDPSVHETAELVAQIADEELGRSPEIKLVENPRAGETLVDEFAVDTTRTHDELGWEPKFTVEDSIRQLIRKHETTE</sequence>
<protein>
    <submittedName>
        <fullName evidence="3">Nucleoside-diphosphate-sugar epimerase</fullName>
    </submittedName>
</protein>
<dbReference type="AlphaFoldDB" id="A0A482YDY0"/>
<dbReference type="CDD" id="cd08946">
    <property type="entry name" value="SDR_e"/>
    <property type="match status" value="1"/>
</dbReference>
<dbReference type="Proteomes" id="UP000291097">
    <property type="component" value="Unassembled WGS sequence"/>
</dbReference>
<evidence type="ECO:0000256" key="1">
    <source>
        <dbReference type="ARBA" id="ARBA00007637"/>
    </source>
</evidence>
<accession>A0A482YDY0</accession>
<feature type="domain" description="NAD-dependent epimerase/dehydratase" evidence="2">
    <location>
        <begin position="12"/>
        <end position="229"/>
    </location>
</feature>
<reference evidence="3 4" key="1">
    <citation type="submission" date="2019-02" db="EMBL/GenBank/DDBJ databases">
        <title>Genomic Encyclopedia of Archaeal and Bacterial Type Strains, Phase II (KMG-II): from individual species to whole genera.</title>
        <authorList>
            <person name="Goeker M."/>
        </authorList>
    </citation>
    <scope>NUCLEOTIDE SEQUENCE [LARGE SCALE GENOMIC DNA]</scope>
    <source>
        <strain evidence="3 4">DSM 18328</strain>
    </source>
</reference>